<dbReference type="EMBL" id="UINC01126542">
    <property type="protein sequence ID" value="SVD05087.1"/>
    <property type="molecule type" value="Genomic_DNA"/>
</dbReference>
<organism evidence="2">
    <name type="scientific">marine metagenome</name>
    <dbReference type="NCBI Taxonomy" id="408172"/>
    <lineage>
        <taxon>unclassified sequences</taxon>
        <taxon>metagenomes</taxon>
        <taxon>ecological metagenomes</taxon>
    </lineage>
</organism>
<sequence>DDTFNADEPQRVEIFFTHDSEELAEKFLPEELDTEKLYLVEFPFEGRFKPLARDAFIRRFNDGAVLLTWVGHGNSSVFAHEHIFVLSEDLKALDNGGRLPFVYAAASQMGVFDDPDEDSVPEALLKWTRGGVIGMVAATRIGFHASNFELARNFHARLFRSGRRNVPVGLALLEAKARTDVNPENVRRYSLFGDPLTRLSVPSLGISLETPDTLKALGVVEVRGAVVGEDGSVQRGFSGQVRVQVFDSVVTRREQRRGERLEYERPVANLFRGTFSVVEGRFAGDFPVPKDITYRGTRGRIGAYAWSDRESAFG</sequence>
<dbReference type="InterPro" id="IPR029030">
    <property type="entry name" value="Caspase-like_dom_sf"/>
</dbReference>
<dbReference type="SUPFAM" id="SSF52129">
    <property type="entry name" value="Caspase-like"/>
    <property type="match status" value="1"/>
</dbReference>
<dbReference type="GO" id="GO:0006508">
    <property type="term" value="P:proteolysis"/>
    <property type="evidence" value="ECO:0007669"/>
    <property type="project" value="InterPro"/>
</dbReference>
<dbReference type="Gene3D" id="3.40.50.1460">
    <property type="match status" value="1"/>
</dbReference>
<dbReference type="GO" id="GO:0008234">
    <property type="term" value="F:cysteine-type peptidase activity"/>
    <property type="evidence" value="ECO:0007669"/>
    <property type="project" value="InterPro"/>
</dbReference>
<evidence type="ECO:0000313" key="2">
    <source>
        <dbReference type="EMBL" id="SVD05087.1"/>
    </source>
</evidence>
<dbReference type="InterPro" id="IPR001769">
    <property type="entry name" value="Gingipain"/>
</dbReference>
<feature type="domain" description="Gingipain" evidence="1">
    <location>
        <begin position="23"/>
        <end position="199"/>
    </location>
</feature>
<proteinExistence type="predicted"/>
<feature type="non-terminal residue" evidence="2">
    <location>
        <position position="314"/>
    </location>
</feature>
<dbReference type="AlphaFoldDB" id="A0A382S7B9"/>
<reference evidence="2" key="1">
    <citation type="submission" date="2018-05" db="EMBL/GenBank/DDBJ databases">
        <authorList>
            <person name="Lanie J.A."/>
            <person name="Ng W.-L."/>
            <person name="Kazmierczak K.M."/>
            <person name="Andrzejewski T.M."/>
            <person name="Davidsen T.M."/>
            <person name="Wayne K.J."/>
            <person name="Tettelin H."/>
            <person name="Glass J.I."/>
            <person name="Rusch D."/>
            <person name="Podicherti R."/>
            <person name="Tsui H.-C.T."/>
            <person name="Winkler M.E."/>
        </authorList>
    </citation>
    <scope>NUCLEOTIDE SEQUENCE</scope>
</reference>
<dbReference type="Pfam" id="PF01364">
    <property type="entry name" value="Peptidase_C25"/>
    <property type="match status" value="1"/>
</dbReference>
<gene>
    <name evidence="2" type="ORF">METZ01_LOCUS357941</name>
</gene>
<name>A0A382S7B9_9ZZZZ</name>
<evidence type="ECO:0000259" key="1">
    <source>
        <dbReference type="Pfam" id="PF01364"/>
    </source>
</evidence>
<feature type="non-terminal residue" evidence="2">
    <location>
        <position position="1"/>
    </location>
</feature>
<accession>A0A382S7B9</accession>
<protein>
    <recommendedName>
        <fullName evidence="1">Gingipain domain-containing protein</fullName>
    </recommendedName>
</protein>